<protein>
    <submittedName>
        <fullName evidence="1">Esterase</fullName>
    </submittedName>
</protein>
<name>A0A133XF81_9RHOO</name>
<evidence type="ECO:0000313" key="2">
    <source>
        <dbReference type="Proteomes" id="UP000070186"/>
    </source>
</evidence>
<dbReference type="AlphaFoldDB" id="A0A133XF81"/>
<dbReference type="Pfam" id="PF05728">
    <property type="entry name" value="UPF0227"/>
    <property type="match status" value="1"/>
</dbReference>
<dbReference type="STRING" id="281362.AT959_16715"/>
<dbReference type="Proteomes" id="UP000070186">
    <property type="component" value="Unassembled WGS sequence"/>
</dbReference>
<dbReference type="Gene3D" id="3.40.50.1820">
    <property type="entry name" value="alpha/beta hydrolase"/>
    <property type="match status" value="1"/>
</dbReference>
<reference evidence="1 2" key="1">
    <citation type="submission" date="2015-12" db="EMBL/GenBank/DDBJ databases">
        <title>Nitrous oxide reduction kinetics distinguish bacteria harboring typical versus atypical NosZ.</title>
        <authorList>
            <person name="Yoon S."/>
            <person name="Nissen S."/>
            <person name="Park D."/>
            <person name="Sanford R.A."/>
            <person name="Loeffler F.E."/>
        </authorList>
    </citation>
    <scope>NUCLEOTIDE SEQUENCE [LARGE SCALE GENOMIC DNA]</scope>
    <source>
        <strain evidence="1 2">ATCC BAA-841</strain>
    </source>
</reference>
<dbReference type="InterPro" id="IPR008886">
    <property type="entry name" value="UPF0227/Esterase_YqiA"/>
</dbReference>
<sequence length="197" mass="21740">MDGKLGQPQIVYLHGFCSSPASWKSRLLAEEMARRGLARQFVCPQLSPVPEAAMAEVGRLIEQAPGPVTLVGSSLGGHYANHLAEKHGLQAVLINPAAVDRLDLAKFVGDHVNFHTGEQFFFSEAHAAQLRAQVARPTPARYWLLLETGDEVLDYRQAQDFYAACRQTVLNGGDHSFTRFPEFIPQILEFAEIRAGL</sequence>
<dbReference type="RefSeq" id="WP_066885487.1">
    <property type="nucleotide sequence ID" value="NZ_LODL01000035.1"/>
</dbReference>
<organism evidence="1 2">
    <name type="scientific">Dechloromonas denitrificans</name>
    <dbReference type="NCBI Taxonomy" id="281362"/>
    <lineage>
        <taxon>Bacteria</taxon>
        <taxon>Pseudomonadati</taxon>
        <taxon>Pseudomonadota</taxon>
        <taxon>Betaproteobacteria</taxon>
        <taxon>Rhodocyclales</taxon>
        <taxon>Azonexaceae</taxon>
        <taxon>Dechloromonas</taxon>
    </lineage>
</organism>
<dbReference type="InterPro" id="IPR029058">
    <property type="entry name" value="AB_hydrolase_fold"/>
</dbReference>
<accession>A0A133XF81</accession>
<proteinExistence type="predicted"/>
<dbReference type="EMBL" id="LODL01000035">
    <property type="protein sequence ID" value="KXB29583.1"/>
    <property type="molecule type" value="Genomic_DNA"/>
</dbReference>
<comment type="caution">
    <text evidence="1">The sequence shown here is derived from an EMBL/GenBank/DDBJ whole genome shotgun (WGS) entry which is preliminary data.</text>
</comment>
<dbReference type="PANTHER" id="PTHR35602">
    <property type="entry name" value="ESTERASE YQIA-RELATED"/>
    <property type="match status" value="1"/>
</dbReference>
<evidence type="ECO:0000313" key="1">
    <source>
        <dbReference type="EMBL" id="KXB29583.1"/>
    </source>
</evidence>
<gene>
    <name evidence="1" type="ORF">AT959_16715</name>
</gene>
<dbReference type="SUPFAM" id="SSF53474">
    <property type="entry name" value="alpha/beta-Hydrolases"/>
    <property type="match status" value="1"/>
</dbReference>
<keyword evidence="2" id="KW-1185">Reference proteome</keyword>
<dbReference type="PANTHER" id="PTHR35602:SF3">
    <property type="entry name" value="ESTERASE YQIA"/>
    <property type="match status" value="1"/>
</dbReference>